<accession>A0ABV8WX25</accession>
<evidence type="ECO:0000259" key="1">
    <source>
        <dbReference type="PROSITE" id="PS51819"/>
    </source>
</evidence>
<gene>
    <name evidence="2" type="ORF">ACFOY7_05870</name>
</gene>
<proteinExistence type="predicted"/>
<dbReference type="Proteomes" id="UP001595882">
    <property type="component" value="Unassembled WGS sequence"/>
</dbReference>
<dbReference type="InterPro" id="IPR004360">
    <property type="entry name" value="Glyas_Fos-R_dOase_dom"/>
</dbReference>
<keyword evidence="3" id="KW-1185">Reference proteome</keyword>
<dbReference type="PROSITE" id="PS51819">
    <property type="entry name" value="VOC"/>
    <property type="match status" value="1"/>
</dbReference>
<protein>
    <submittedName>
        <fullName evidence="2">VOC family protein</fullName>
    </submittedName>
</protein>
<name>A0ABV8WX25_9BACI</name>
<sequence length="145" mass="16785">MKNSQTADIKLGLSIQVRLVSNLQKSIAYYRDILGCTVDDWGHAQRDEMIVILQQAKTGDDVRPNPASKKRLDYPTEWQGPDHGWDTFVHVEWDDLEPLIEDIRVKGGFIRLEPITDVHGKWEFKNAYVQDPDRYTIVFGAMREL</sequence>
<dbReference type="SUPFAM" id="SSF54593">
    <property type="entry name" value="Glyoxalase/Bleomycin resistance protein/Dihydroxybiphenyl dioxygenase"/>
    <property type="match status" value="1"/>
</dbReference>
<dbReference type="EMBL" id="JBHSDT010000004">
    <property type="protein sequence ID" value="MFC4402594.1"/>
    <property type="molecule type" value="Genomic_DNA"/>
</dbReference>
<evidence type="ECO:0000313" key="2">
    <source>
        <dbReference type="EMBL" id="MFC4402594.1"/>
    </source>
</evidence>
<feature type="domain" description="VOC" evidence="1">
    <location>
        <begin position="12"/>
        <end position="142"/>
    </location>
</feature>
<dbReference type="Gene3D" id="3.10.180.10">
    <property type="entry name" value="2,3-Dihydroxybiphenyl 1,2-Dioxygenase, domain 1"/>
    <property type="match status" value="1"/>
</dbReference>
<dbReference type="CDD" id="cd06587">
    <property type="entry name" value="VOC"/>
    <property type="match status" value="1"/>
</dbReference>
<evidence type="ECO:0000313" key="3">
    <source>
        <dbReference type="Proteomes" id="UP001595882"/>
    </source>
</evidence>
<dbReference type="InterPro" id="IPR029068">
    <property type="entry name" value="Glyas_Bleomycin-R_OHBP_Dase"/>
</dbReference>
<dbReference type="InterPro" id="IPR037523">
    <property type="entry name" value="VOC_core"/>
</dbReference>
<dbReference type="Pfam" id="PF00903">
    <property type="entry name" value="Glyoxalase"/>
    <property type="match status" value="1"/>
</dbReference>
<reference evidence="3" key="1">
    <citation type="journal article" date="2019" name="Int. J. Syst. Evol. Microbiol.">
        <title>The Global Catalogue of Microorganisms (GCM) 10K type strain sequencing project: providing services to taxonomists for standard genome sequencing and annotation.</title>
        <authorList>
            <consortium name="The Broad Institute Genomics Platform"/>
            <consortium name="The Broad Institute Genome Sequencing Center for Infectious Disease"/>
            <person name="Wu L."/>
            <person name="Ma J."/>
        </authorList>
    </citation>
    <scope>NUCLEOTIDE SEQUENCE [LARGE SCALE GENOMIC DNA]</scope>
    <source>
        <strain evidence="3">CCUG 37865</strain>
    </source>
</reference>
<dbReference type="RefSeq" id="WP_390250329.1">
    <property type="nucleotide sequence ID" value="NZ_JBHSDT010000004.1"/>
</dbReference>
<comment type="caution">
    <text evidence="2">The sequence shown here is derived from an EMBL/GenBank/DDBJ whole genome shotgun (WGS) entry which is preliminary data.</text>
</comment>
<organism evidence="2 3">
    <name type="scientific">Gracilibacillus xinjiangensis</name>
    <dbReference type="NCBI Taxonomy" id="1193282"/>
    <lineage>
        <taxon>Bacteria</taxon>
        <taxon>Bacillati</taxon>
        <taxon>Bacillota</taxon>
        <taxon>Bacilli</taxon>
        <taxon>Bacillales</taxon>
        <taxon>Bacillaceae</taxon>
        <taxon>Gracilibacillus</taxon>
    </lineage>
</organism>